<reference evidence="9 10" key="1">
    <citation type="journal article" date="2019" name="Sci. Rep.">
        <title>Comparative genomics of chytrid fungi reveal insights into the obligate biotrophic and pathogenic lifestyle of Synchytrium endobioticum.</title>
        <authorList>
            <person name="van de Vossenberg B.T.L.H."/>
            <person name="Warris S."/>
            <person name="Nguyen H.D.T."/>
            <person name="van Gent-Pelzer M.P.E."/>
            <person name="Joly D.L."/>
            <person name="van de Geest H.C."/>
            <person name="Bonants P.J.M."/>
            <person name="Smith D.S."/>
            <person name="Levesque C.A."/>
            <person name="van der Lee T.A.J."/>
        </authorList>
    </citation>
    <scope>NUCLEOTIDE SEQUENCE [LARGE SCALE GENOMIC DNA]</scope>
    <source>
        <strain evidence="9 10">CBS 675.73</strain>
    </source>
</reference>
<keyword evidence="5 8" id="KW-1133">Transmembrane helix</keyword>
<feature type="transmembrane region" description="Helical" evidence="8">
    <location>
        <begin position="157"/>
        <end position="176"/>
    </location>
</feature>
<evidence type="ECO:0000256" key="3">
    <source>
        <dbReference type="ARBA" id="ARBA00022692"/>
    </source>
</evidence>
<keyword evidence="3 8" id="KW-0812">Transmembrane</keyword>
<dbReference type="GO" id="GO:0016192">
    <property type="term" value="P:vesicle-mediated transport"/>
    <property type="evidence" value="ECO:0007669"/>
    <property type="project" value="InterPro"/>
</dbReference>
<feature type="transmembrane region" description="Helical" evidence="8">
    <location>
        <begin position="185"/>
        <end position="207"/>
    </location>
</feature>
<feature type="transmembrane region" description="Helical" evidence="8">
    <location>
        <begin position="134"/>
        <end position="151"/>
    </location>
</feature>
<dbReference type="EMBL" id="QEAP01000021">
    <property type="protein sequence ID" value="TPX77421.1"/>
    <property type="molecule type" value="Genomic_DNA"/>
</dbReference>
<evidence type="ECO:0000313" key="10">
    <source>
        <dbReference type="Proteomes" id="UP000320333"/>
    </source>
</evidence>
<keyword evidence="10" id="KW-1185">Reference proteome</keyword>
<comment type="caution">
    <text evidence="8">Lacks conserved residue(s) required for the propagation of feature annotation.</text>
</comment>
<accession>A0A507FLX0</accession>
<evidence type="ECO:0000256" key="2">
    <source>
        <dbReference type="ARBA" id="ARBA00022448"/>
    </source>
</evidence>
<evidence type="ECO:0000256" key="5">
    <source>
        <dbReference type="ARBA" id="ARBA00022989"/>
    </source>
</evidence>
<evidence type="ECO:0000256" key="6">
    <source>
        <dbReference type="ARBA" id="ARBA00023136"/>
    </source>
</evidence>
<comment type="similarity">
    <text evidence="7 8">Belongs to the SFT2 family.</text>
</comment>
<keyword evidence="2 8" id="KW-0813">Transport</keyword>
<dbReference type="Proteomes" id="UP000320333">
    <property type="component" value="Unassembled WGS sequence"/>
</dbReference>
<protein>
    <recommendedName>
        <fullName evidence="8">Protein transport protein SFT2</fullName>
    </recommendedName>
</protein>
<proteinExistence type="inferred from homology"/>
<name>A0A507FLX0_9FUNG</name>
<comment type="subcellular location">
    <subcellularLocation>
        <location evidence="8">Golgi apparatus membrane</location>
        <topology evidence="8">Multi-pass membrane protein</topology>
    </subcellularLocation>
    <subcellularLocation>
        <location evidence="1">Membrane</location>
        <topology evidence="1">Multi-pass membrane protein</topology>
    </subcellularLocation>
</comment>
<evidence type="ECO:0000313" key="9">
    <source>
        <dbReference type="EMBL" id="TPX77421.1"/>
    </source>
</evidence>
<dbReference type="PANTHER" id="PTHR23137">
    <property type="entry name" value="VESICLE TRANSPORT PROTEIN-RELATED"/>
    <property type="match status" value="1"/>
</dbReference>
<dbReference type="InterPro" id="IPR007305">
    <property type="entry name" value="Vesicle_transpt_Got1/SFT2"/>
</dbReference>
<dbReference type="PANTHER" id="PTHR23137:SF36">
    <property type="entry name" value="VESICLE TRANSPORT PROTEIN SFT2C"/>
    <property type="match status" value="1"/>
</dbReference>
<dbReference type="OrthoDB" id="660759at2759"/>
<evidence type="ECO:0000256" key="1">
    <source>
        <dbReference type="ARBA" id="ARBA00004141"/>
    </source>
</evidence>
<dbReference type="InterPro" id="IPR011691">
    <property type="entry name" value="Vesicle_transpt_SFT2"/>
</dbReference>
<evidence type="ECO:0000256" key="7">
    <source>
        <dbReference type="ARBA" id="ARBA00025800"/>
    </source>
</evidence>
<dbReference type="AlphaFoldDB" id="A0A507FLX0"/>
<sequence>MGDISTAFQESLRNFNANKTPASNTGGIGASISNLFGAGSSNAAGSSASAGGTGAMDSLLGGVRSATQNISSTLGLSTRETPEPEFCGLTSWQVISPPKFVTPFTLGSLLAICSFALIKGPRAYLKDCLSRERIAWTIMYFTSLGLTLYFSLLLHSYLLTIVAVVIQMFTLVRFFGSYAPSMRKLFFNVVLQCFLVAPSLSMLSMFGGGGGGVALPV</sequence>
<gene>
    <name evidence="9" type="ORF">CcCBS67573_g01306</name>
</gene>
<keyword evidence="6 8" id="KW-0472">Membrane</keyword>
<dbReference type="STRING" id="246404.A0A507FLX0"/>
<evidence type="ECO:0000256" key="8">
    <source>
        <dbReference type="RuleBase" id="RU363111"/>
    </source>
</evidence>
<dbReference type="GO" id="GO:0015031">
    <property type="term" value="P:protein transport"/>
    <property type="evidence" value="ECO:0007669"/>
    <property type="project" value="UniProtKB-KW"/>
</dbReference>
<keyword evidence="8" id="KW-0333">Golgi apparatus</keyword>
<keyword evidence="4 8" id="KW-0653">Protein transport</keyword>
<evidence type="ECO:0000256" key="4">
    <source>
        <dbReference type="ARBA" id="ARBA00022927"/>
    </source>
</evidence>
<dbReference type="GO" id="GO:0000139">
    <property type="term" value="C:Golgi membrane"/>
    <property type="evidence" value="ECO:0007669"/>
    <property type="project" value="UniProtKB-SubCell"/>
</dbReference>
<dbReference type="Pfam" id="PF04178">
    <property type="entry name" value="Got1"/>
    <property type="match status" value="1"/>
</dbReference>
<organism evidence="9 10">
    <name type="scientific">Chytriomyces confervae</name>
    <dbReference type="NCBI Taxonomy" id="246404"/>
    <lineage>
        <taxon>Eukaryota</taxon>
        <taxon>Fungi</taxon>
        <taxon>Fungi incertae sedis</taxon>
        <taxon>Chytridiomycota</taxon>
        <taxon>Chytridiomycota incertae sedis</taxon>
        <taxon>Chytridiomycetes</taxon>
        <taxon>Chytridiales</taxon>
        <taxon>Chytriomycetaceae</taxon>
        <taxon>Chytriomyces</taxon>
    </lineage>
</organism>
<comment type="caution">
    <text evidence="9">The sequence shown here is derived from an EMBL/GenBank/DDBJ whole genome shotgun (WGS) entry which is preliminary data.</text>
</comment>
<comment type="function">
    <text evidence="8">Nonessential protein required for the fusion of transport vesicles derived from the endocytic pathway with the Golgi complex.</text>
</comment>